<dbReference type="GO" id="GO:0016818">
    <property type="term" value="F:hydrolase activity, acting on acid anhydrides, in phosphorus-containing anhydrides"/>
    <property type="evidence" value="ECO:0007669"/>
    <property type="project" value="InterPro"/>
</dbReference>
<dbReference type="InterPro" id="IPR039121">
    <property type="entry name" value="NUDT19"/>
</dbReference>
<feature type="compositionally biased region" description="Low complexity" evidence="7">
    <location>
        <begin position="150"/>
        <end position="159"/>
    </location>
</feature>
<proteinExistence type="predicted"/>
<dbReference type="OrthoDB" id="7183442at2"/>
<dbReference type="InterPro" id="IPR015797">
    <property type="entry name" value="NUDIX_hydrolase-like_dom_sf"/>
</dbReference>
<feature type="region of interest" description="Disordered" evidence="7">
    <location>
        <begin position="138"/>
        <end position="159"/>
    </location>
</feature>
<dbReference type="SUPFAM" id="SSF55811">
    <property type="entry name" value="Nudix"/>
    <property type="match status" value="1"/>
</dbReference>
<keyword evidence="6" id="KW-0464">Manganese</keyword>
<evidence type="ECO:0000256" key="2">
    <source>
        <dbReference type="ARBA" id="ARBA00001946"/>
    </source>
</evidence>
<dbReference type="EMBL" id="FZMO01000445">
    <property type="protein sequence ID" value="SNQ50624.1"/>
    <property type="molecule type" value="Genomic_DNA"/>
</dbReference>
<evidence type="ECO:0000256" key="7">
    <source>
        <dbReference type="SAM" id="MobiDB-lite"/>
    </source>
</evidence>
<accession>A0A2I2KY80</accession>
<dbReference type="Gene3D" id="3.90.79.10">
    <property type="entry name" value="Nucleoside Triphosphate Pyrophosphohydrolase"/>
    <property type="match status" value="1"/>
</dbReference>
<evidence type="ECO:0000256" key="1">
    <source>
        <dbReference type="ARBA" id="ARBA00001936"/>
    </source>
</evidence>
<evidence type="ECO:0000256" key="4">
    <source>
        <dbReference type="ARBA" id="ARBA00022801"/>
    </source>
</evidence>
<dbReference type="PROSITE" id="PS51462">
    <property type="entry name" value="NUDIX"/>
    <property type="match status" value="1"/>
</dbReference>
<protein>
    <submittedName>
        <fullName evidence="9">NUDIX hydrolase</fullName>
    </submittedName>
</protein>
<keyword evidence="4 9" id="KW-0378">Hydrolase</keyword>
<evidence type="ECO:0000256" key="6">
    <source>
        <dbReference type="ARBA" id="ARBA00023211"/>
    </source>
</evidence>
<keyword evidence="5" id="KW-0460">Magnesium</keyword>
<dbReference type="InterPro" id="IPR000086">
    <property type="entry name" value="NUDIX_hydrolase_dom"/>
</dbReference>
<dbReference type="CDD" id="cd18870">
    <property type="entry name" value="NUDIX_AcylCoAdiphos_Nudt19"/>
    <property type="match status" value="1"/>
</dbReference>
<sequence>MPDHKAALLALFRRPMAVVDGVAGPGIRVSAPAGPPAAIRDAATVVMLRDAPDGPGIEAYLLRRAAGMAFAGGMYAFPGGRVDPTDRGADLPWADPPSADALRALAADPALARALMCAAVRETFEECGVLLAVPTTGGSDHADGGGRAGVEGAAGAPPLAPAARDAARTALERHELALSALLSEHGLALRGDLLAPWARWVTPEVEPRRYDTRFFVAALPPGQSPGQPSREASSMEWTRPVDALAGHDAGTMRMLPPTAFTLAELAEYDDVASVMAAAHTRDLSPIIPKILVTGDEAHMLLPHDEAYDDPAAVLPGGRGDVSA</sequence>
<dbReference type="Proteomes" id="UP000234331">
    <property type="component" value="Unassembled WGS sequence"/>
</dbReference>
<comment type="cofactor">
    <cofactor evidence="2">
        <name>Mg(2+)</name>
        <dbReference type="ChEBI" id="CHEBI:18420"/>
    </cofactor>
</comment>
<comment type="cofactor">
    <cofactor evidence="1">
        <name>Mn(2+)</name>
        <dbReference type="ChEBI" id="CHEBI:29035"/>
    </cofactor>
</comment>
<evidence type="ECO:0000256" key="5">
    <source>
        <dbReference type="ARBA" id="ARBA00022842"/>
    </source>
</evidence>
<evidence type="ECO:0000259" key="8">
    <source>
        <dbReference type="PROSITE" id="PS51462"/>
    </source>
</evidence>
<dbReference type="AlphaFoldDB" id="A0A2I2KY80"/>
<gene>
    <name evidence="9" type="ORF">FRACA_50012</name>
</gene>
<keyword evidence="3" id="KW-0479">Metal-binding</keyword>
<dbReference type="PANTHER" id="PTHR12318">
    <property type="entry name" value="TESTOSTERONE-REGULATED PROTEIN RP2"/>
    <property type="match status" value="1"/>
</dbReference>
<keyword evidence="10" id="KW-1185">Reference proteome</keyword>
<name>A0A2I2KY80_9ACTN</name>
<dbReference type="RefSeq" id="WP_101834039.1">
    <property type="nucleotide sequence ID" value="NZ_FZMO01000445.1"/>
</dbReference>
<dbReference type="PANTHER" id="PTHR12318:SF0">
    <property type="entry name" value="ACYL-COENZYME A DIPHOSPHATASE NUDT19"/>
    <property type="match status" value="1"/>
</dbReference>
<feature type="domain" description="Nudix hydrolase" evidence="8">
    <location>
        <begin position="38"/>
        <end position="260"/>
    </location>
</feature>
<organism evidence="9 10">
    <name type="scientific">Frankia canadensis</name>
    <dbReference type="NCBI Taxonomy" id="1836972"/>
    <lineage>
        <taxon>Bacteria</taxon>
        <taxon>Bacillati</taxon>
        <taxon>Actinomycetota</taxon>
        <taxon>Actinomycetes</taxon>
        <taxon>Frankiales</taxon>
        <taxon>Frankiaceae</taxon>
        <taxon>Frankia</taxon>
    </lineage>
</organism>
<evidence type="ECO:0000313" key="9">
    <source>
        <dbReference type="EMBL" id="SNQ50624.1"/>
    </source>
</evidence>
<evidence type="ECO:0000313" key="10">
    <source>
        <dbReference type="Proteomes" id="UP000234331"/>
    </source>
</evidence>
<evidence type="ECO:0000256" key="3">
    <source>
        <dbReference type="ARBA" id="ARBA00022723"/>
    </source>
</evidence>
<reference evidence="9 10" key="1">
    <citation type="submission" date="2017-06" db="EMBL/GenBank/DDBJ databases">
        <authorList>
            <person name="Kim H.J."/>
            <person name="Triplett B.A."/>
        </authorList>
    </citation>
    <scope>NUCLEOTIDE SEQUENCE [LARGE SCALE GENOMIC DNA]</scope>
    <source>
        <strain evidence="9">FRACA_ARgP5</strain>
    </source>
</reference>
<dbReference type="GO" id="GO:0046872">
    <property type="term" value="F:metal ion binding"/>
    <property type="evidence" value="ECO:0007669"/>
    <property type="project" value="UniProtKB-KW"/>
</dbReference>